<feature type="region of interest" description="Disordered" evidence="1">
    <location>
        <begin position="36"/>
        <end position="101"/>
    </location>
</feature>
<organism evidence="2">
    <name type="scientific">Tanacetum cinerariifolium</name>
    <name type="common">Dalmatian daisy</name>
    <name type="synonym">Chrysanthemum cinerariifolium</name>
    <dbReference type="NCBI Taxonomy" id="118510"/>
    <lineage>
        <taxon>Eukaryota</taxon>
        <taxon>Viridiplantae</taxon>
        <taxon>Streptophyta</taxon>
        <taxon>Embryophyta</taxon>
        <taxon>Tracheophyta</taxon>
        <taxon>Spermatophyta</taxon>
        <taxon>Magnoliopsida</taxon>
        <taxon>eudicotyledons</taxon>
        <taxon>Gunneridae</taxon>
        <taxon>Pentapetalae</taxon>
        <taxon>asterids</taxon>
        <taxon>campanulids</taxon>
        <taxon>Asterales</taxon>
        <taxon>Asteraceae</taxon>
        <taxon>Asteroideae</taxon>
        <taxon>Anthemideae</taxon>
        <taxon>Anthemidinae</taxon>
        <taxon>Tanacetum</taxon>
    </lineage>
</organism>
<proteinExistence type="predicted"/>
<accession>A0A699QA79</accession>
<sequence length="259" mass="29061">RGGVVTKTKIASLQNELHSNIYKNAKLRTQLFNKVSDQKDNTQDSSKNTKFAKQPNVEILSKIDNTKTRRPQPRSNTKNNKDPSASKSSPSKNKEVKVEEHHRNLLLSKKNKHSSSTCNNSKIDSQDVISKVVCAMCKKCLISVNHDECLVNYVNGKKSRGMKHKANISKNETQIKNQPEIKKPKKVGTRKSLATPNPRKPRFLLRWSSTGKMFDSTGKLVALSNSESHVDYSNGDNVCTSNKMEPKIKRFPNSTSLLG</sequence>
<feature type="non-terminal residue" evidence="2">
    <location>
        <position position="259"/>
    </location>
</feature>
<comment type="caution">
    <text evidence="2">The sequence shown here is derived from an EMBL/GenBank/DDBJ whole genome shotgun (WGS) entry which is preliminary data.</text>
</comment>
<dbReference type="AlphaFoldDB" id="A0A699QA79"/>
<name>A0A699QA79_TANCI</name>
<evidence type="ECO:0008006" key="3">
    <source>
        <dbReference type="Google" id="ProtNLM"/>
    </source>
</evidence>
<feature type="compositionally biased region" description="Basic and acidic residues" evidence="1">
    <location>
        <begin position="92"/>
        <end position="101"/>
    </location>
</feature>
<feature type="non-terminal residue" evidence="2">
    <location>
        <position position="1"/>
    </location>
</feature>
<evidence type="ECO:0000313" key="2">
    <source>
        <dbReference type="EMBL" id="GFC56655.1"/>
    </source>
</evidence>
<dbReference type="EMBL" id="BKCJ010970364">
    <property type="protein sequence ID" value="GFC56655.1"/>
    <property type="molecule type" value="Genomic_DNA"/>
</dbReference>
<feature type="compositionally biased region" description="Low complexity" evidence="1">
    <location>
        <begin position="82"/>
        <end position="91"/>
    </location>
</feature>
<evidence type="ECO:0000256" key="1">
    <source>
        <dbReference type="SAM" id="MobiDB-lite"/>
    </source>
</evidence>
<protein>
    <recommendedName>
        <fullName evidence="3">Integrase, catalytic region, zinc finger, CCHC-type, peptidase aspartic, catalytic</fullName>
    </recommendedName>
</protein>
<reference evidence="2" key="1">
    <citation type="journal article" date="2019" name="Sci. Rep.">
        <title>Draft genome of Tanacetum cinerariifolium, the natural source of mosquito coil.</title>
        <authorList>
            <person name="Yamashiro T."/>
            <person name="Shiraishi A."/>
            <person name="Satake H."/>
            <person name="Nakayama K."/>
        </authorList>
    </citation>
    <scope>NUCLEOTIDE SEQUENCE</scope>
</reference>
<gene>
    <name evidence="2" type="ORF">Tci_828625</name>
</gene>